<reference evidence="1" key="1">
    <citation type="submission" date="2021-05" db="EMBL/GenBank/DDBJ databases">
        <authorList>
            <person name="Scholz U."/>
            <person name="Mascher M."/>
            <person name="Fiebig A."/>
        </authorList>
    </citation>
    <scope>NUCLEOTIDE SEQUENCE [LARGE SCALE GENOMIC DNA]</scope>
</reference>
<keyword evidence="2" id="KW-1185">Reference proteome</keyword>
<accession>A0ACD5WVW6</accession>
<evidence type="ECO:0000313" key="2">
    <source>
        <dbReference type="Proteomes" id="UP001732700"/>
    </source>
</evidence>
<evidence type="ECO:0000313" key="1">
    <source>
        <dbReference type="EnsemblPlants" id="AVESA.00010b.r2.4CG1296400.1.CDS.1"/>
    </source>
</evidence>
<dbReference type="EnsemblPlants" id="AVESA.00010b.r2.4CG1296400.1">
    <property type="protein sequence ID" value="AVESA.00010b.r2.4CG1296400.1.CDS.1"/>
    <property type="gene ID" value="AVESA.00010b.r2.4CG1296400"/>
</dbReference>
<proteinExistence type="predicted"/>
<name>A0ACD5WVW6_AVESA</name>
<organism evidence="1 2">
    <name type="scientific">Avena sativa</name>
    <name type="common">Oat</name>
    <dbReference type="NCBI Taxonomy" id="4498"/>
    <lineage>
        <taxon>Eukaryota</taxon>
        <taxon>Viridiplantae</taxon>
        <taxon>Streptophyta</taxon>
        <taxon>Embryophyta</taxon>
        <taxon>Tracheophyta</taxon>
        <taxon>Spermatophyta</taxon>
        <taxon>Magnoliopsida</taxon>
        <taxon>Liliopsida</taxon>
        <taxon>Poales</taxon>
        <taxon>Poaceae</taxon>
        <taxon>BOP clade</taxon>
        <taxon>Pooideae</taxon>
        <taxon>Poodae</taxon>
        <taxon>Poeae</taxon>
        <taxon>Poeae Chloroplast Group 1 (Aveneae type)</taxon>
        <taxon>Aveninae</taxon>
        <taxon>Avena</taxon>
    </lineage>
</organism>
<protein>
    <submittedName>
        <fullName evidence="1">Uncharacterized protein</fullName>
    </submittedName>
</protein>
<reference evidence="1" key="2">
    <citation type="submission" date="2025-09" db="UniProtKB">
        <authorList>
            <consortium name="EnsemblPlants"/>
        </authorList>
    </citation>
    <scope>IDENTIFICATION</scope>
</reference>
<dbReference type="Proteomes" id="UP001732700">
    <property type="component" value="Chromosome 4C"/>
</dbReference>
<sequence length="224" mass="25710">MAERWYNTSFHTSLQMTPFQALYGRAPPLLAEMILPAETNTDNFSPDQQRSIIAEQIKQNLAKAQARMKHFADKSRVERSFEVGDMVYLKLQPYRHTSLSIHRCLKLHSKYYGPFKVLAKVGNTSYQILLPEGCKLHHTFHVSQLKKHIGPKAVPNPNLPLLDDEGNILVAPESIFERKLVPRVQGDISIPVVRWLIKWVNLPVEAATWEDSSFIQKVFPHFTP</sequence>